<evidence type="ECO:0000313" key="7">
    <source>
        <dbReference type="EMBL" id="SMO75627.1"/>
    </source>
</evidence>
<comment type="subcellular location">
    <subcellularLocation>
        <location evidence="1">Cell membrane</location>
    </subcellularLocation>
</comment>
<dbReference type="Gene3D" id="3.40.190.100">
    <property type="entry name" value="Glycine betaine-binding periplasmic protein, domain 2"/>
    <property type="match status" value="1"/>
</dbReference>
<dbReference type="PROSITE" id="PS51257">
    <property type="entry name" value="PROKAR_LIPOPROTEIN"/>
    <property type="match status" value="1"/>
</dbReference>
<organism evidence="7 8">
    <name type="scientific">Gracilimonas mengyeensis</name>
    <dbReference type="NCBI Taxonomy" id="1302730"/>
    <lineage>
        <taxon>Bacteria</taxon>
        <taxon>Pseudomonadati</taxon>
        <taxon>Balneolota</taxon>
        <taxon>Balneolia</taxon>
        <taxon>Balneolales</taxon>
        <taxon>Balneolaceae</taxon>
        <taxon>Gracilimonas</taxon>
    </lineage>
</organism>
<evidence type="ECO:0000256" key="2">
    <source>
        <dbReference type="ARBA" id="ARBA00022448"/>
    </source>
</evidence>
<dbReference type="RefSeq" id="WP_142454768.1">
    <property type="nucleotide sequence ID" value="NZ_FXTP01000009.1"/>
</dbReference>
<dbReference type="Pfam" id="PF04069">
    <property type="entry name" value="OpuAC"/>
    <property type="match status" value="1"/>
</dbReference>
<accession>A0A521DVA5</accession>
<evidence type="ECO:0000313" key="8">
    <source>
        <dbReference type="Proteomes" id="UP000317557"/>
    </source>
</evidence>
<dbReference type="AlphaFoldDB" id="A0A521DVA5"/>
<keyword evidence="8" id="KW-1185">Reference proteome</keyword>
<evidence type="ECO:0000256" key="4">
    <source>
        <dbReference type="ARBA" id="ARBA00023136"/>
    </source>
</evidence>
<dbReference type="Gene3D" id="3.10.105.10">
    <property type="entry name" value="Dipeptide-binding Protein, Domain 3"/>
    <property type="match status" value="2"/>
</dbReference>
<keyword evidence="5" id="KW-1133">Transmembrane helix</keyword>
<dbReference type="InterPro" id="IPR007210">
    <property type="entry name" value="ABC_Gly_betaine_transp_sub-bd"/>
</dbReference>
<dbReference type="GO" id="GO:0005275">
    <property type="term" value="F:amine transmembrane transporter activity"/>
    <property type="evidence" value="ECO:0007669"/>
    <property type="project" value="TreeGrafter"/>
</dbReference>
<dbReference type="PANTHER" id="PTHR47737">
    <property type="entry name" value="GLYCINE BETAINE/PROLINE BETAINE TRANSPORT SYSTEM PERMEASE PROTEIN PROW"/>
    <property type="match status" value="1"/>
</dbReference>
<keyword evidence="4 5" id="KW-0472">Membrane</keyword>
<dbReference type="GO" id="GO:0043190">
    <property type="term" value="C:ATP-binding cassette (ABC) transporter complex"/>
    <property type="evidence" value="ECO:0007669"/>
    <property type="project" value="InterPro"/>
</dbReference>
<proteinExistence type="predicted"/>
<dbReference type="GO" id="GO:0015226">
    <property type="term" value="F:carnitine transmembrane transporter activity"/>
    <property type="evidence" value="ECO:0007669"/>
    <property type="project" value="TreeGrafter"/>
</dbReference>
<feature type="transmembrane region" description="Helical" evidence="5">
    <location>
        <begin position="7"/>
        <end position="25"/>
    </location>
</feature>
<keyword evidence="2" id="KW-0813">Transport</keyword>
<dbReference type="GO" id="GO:0015871">
    <property type="term" value="P:choline transport"/>
    <property type="evidence" value="ECO:0007669"/>
    <property type="project" value="TreeGrafter"/>
</dbReference>
<name>A0A521DVA5_9BACT</name>
<protein>
    <submittedName>
        <fullName evidence="7">Glycine betaine/proline transport system substrate-binding protein</fullName>
    </submittedName>
</protein>
<keyword evidence="5" id="KW-0812">Transmembrane</keyword>
<dbReference type="GO" id="GO:0031460">
    <property type="term" value="P:glycine betaine transport"/>
    <property type="evidence" value="ECO:0007669"/>
    <property type="project" value="TreeGrafter"/>
</dbReference>
<dbReference type="OrthoDB" id="9787902at2"/>
<gene>
    <name evidence="7" type="ORF">SAMN06265219_109135</name>
</gene>
<evidence type="ECO:0000256" key="5">
    <source>
        <dbReference type="SAM" id="Phobius"/>
    </source>
</evidence>
<evidence type="ECO:0000256" key="3">
    <source>
        <dbReference type="ARBA" id="ARBA00022475"/>
    </source>
</evidence>
<dbReference type="PANTHER" id="PTHR47737:SF1">
    <property type="entry name" value="GLYCINE BETAINE_PROLINE BETAINE TRANSPORT SYSTEM PERMEASE PROTEIN PROW"/>
    <property type="match status" value="1"/>
</dbReference>
<sequence>MGIRNRIGVGVLIGMIMVLFAGFTACQKGDQQKEDSTVRLVYANWSEGVAMTNLASVILDEKMGYNVVTKMTDIEQVFELLNTSEYDVFVDAWLPETHGNYMQQYGSSLEDLSVVIEEVRTGLVVPAYMDVESISDLNGQVDVIKGIGSGAGVMQATHDALQSYELSLTLEDGSEEAMTEALDDAIKRRAPIVITGWIPHWLFNRYDLKFLEDPKNVYGASEKIHTIARSGFTSDHPQVSLFFERFKLTETQLETLMDEMESMSGNEKQAVKNWMDDHERLVNKWVRGLQPQRITVM</sequence>
<evidence type="ECO:0000256" key="1">
    <source>
        <dbReference type="ARBA" id="ARBA00004236"/>
    </source>
</evidence>
<dbReference type="EMBL" id="FXTP01000009">
    <property type="protein sequence ID" value="SMO75627.1"/>
    <property type="molecule type" value="Genomic_DNA"/>
</dbReference>
<feature type="domain" description="ABC-type glycine betaine transport system substrate-binding" evidence="6">
    <location>
        <begin position="37"/>
        <end position="276"/>
    </location>
</feature>
<keyword evidence="3" id="KW-1003">Cell membrane</keyword>
<reference evidence="7 8" key="1">
    <citation type="submission" date="2017-05" db="EMBL/GenBank/DDBJ databases">
        <authorList>
            <person name="Varghese N."/>
            <person name="Submissions S."/>
        </authorList>
    </citation>
    <scope>NUCLEOTIDE SEQUENCE [LARGE SCALE GENOMIC DNA]</scope>
    <source>
        <strain evidence="7 8">DSM 21985</strain>
    </source>
</reference>
<evidence type="ECO:0000259" key="6">
    <source>
        <dbReference type="Pfam" id="PF04069"/>
    </source>
</evidence>
<dbReference type="SUPFAM" id="SSF53850">
    <property type="entry name" value="Periplasmic binding protein-like II"/>
    <property type="match status" value="1"/>
</dbReference>
<dbReference type="CDD" id="cd13639">
    <property type="entry name" value="PBP2_OpuAC_like"/>
    <property type="match status" value="1"/>
</dbReference>
<dbReference type="Proteomes" id="UP000317557">
    <property type="component" value="Unassembled WGS sequence"/>
</dbReference>